<feature type="transmembrane region" description="Helical" evidence="8">
    <location>
        <begin position="285"/>
        <end position="304"/>
    </location>
</feature>
<comment type="subcellular location">
    <subcellularLocation>
        <location evidence="1">Cell membrane</location>
        <topology evidence="1">Multi-pass membrane protein</topology>
    </subcellularLocation>
</comment>
<evidence type="ECO:0000313" key="10">
    <source>
        <dbReference type="Proteomes" id="UP001235712"/>
    </source>
</evidence>
<protein>
    <submittedName>
        <fullName evidence="9">Ribose transport system permease protein</fullName>
    </submittedName>
</protein>
<dbReference type="Proteomes" id="UP001235712">
    <property type="component" value="Unassembled WGS sequence"/>
</dbReference>
<keyword evidence="5 8" id="KW-0812">Transmembrane</keyword>
<feature type="transmembrane region" description="Helical" evidence="8">
    <location>
        <begin position="107"/>
        <end position="130"/>
    </location>
</feature>
<keyword evidence="3" id="KW-1003">Cell membrane</keyword>
<keyword evidence="2" id="KW-0813">Transport</keyword>
<dbReference type="InterPro" id="IPR001851">
    <property type="entry name" value="ABC_transp_permease"/>
</dbReference>
<feature type="transmembrane region" description="Helical" evidence="8">
    <location>
        <begin position="226"/>
        <end position="247"/>
    </location>
</feature>
<dbReference type="PANTHER" id="PTHR32196:SF21">
    <property type="entry name" value="ABC TRANSPORTER PERMEASE PROTEIN YPHD-RELATED"/>
    <property type="match status" value="1"/>
</dbReference>
<dbReference type="PANTHER" id="PTHR32196">
    <property type="entry name" value="ABC TRANSPORTER PERMEASE PROTEIN YPHD-RELATED-RELATED"/>
    <property type="match status" value="1"/>
</dbReference>
<dbReference type="CDD" id="cd06579">
    <property type="entry name" value="TM_PBP1_transp_AraH_like"/>
    <property type="match status" value="1"/>
</dbReference>
<reference evidence="9 10" key="1">
    <citation type="submission" date="2023-07" db="EMBL/GenBank/DDBJ databases">
        <title>Sequencing the genomes of 1000 actinobacteria strains.</title>
        <authorList>
            <person name="Klenk H.-P."/>
        </authorList>
    </citation>
    <scope>NUCLEOTIDE SEQUENCE [LARGE SCALE GENOMIC DNA]</scope>
    <source>
        <strain evidence="9 10">DSM 44388</strain>
    </source>
</reference>
<evidence type="ECO:0000313" key="9">
    <source>
        <dbReference type="EMBL" id="MDP9830592.1"/>
    </source>
</evidence>
<evidence type="ECO:0000256" key="2">
    <source>
        <dbReference type="ARBA" id="ARBA00022448"/>
    </source>
</evidence>
<gene>
    <name evidence="9" type="ORF">J2S57_006341</name>
</gene>
<keyword evidence="10" id="KW-1185">Reference proteome</keyword>
<evidence type="ECO:0000256" key="7">
    <source>
        <dbReference type="ARBA" id="ARBA00023136"/>
    </source>
</evidence>
<keyword evidence="4" id="KW-0997">Cell inner membrane</keyword>
<evidence type="ECO:0000256" key="6">
    <source>
        <dbReference type="ARBA" id="ARBA00022989"/>
    </source>
</evidence>
<keyword evidence="6 8" id="KW-1133">Transmembrane helix</keyword>
<feature type="transmembrane region" description="Helical" evidence="8">
    <location>
        <begin position="83"/>
        <end position="101"/>
    </location>
</feature>
<comment type="caution">
    <text evidence="9">The sequence shown here is derived from an EMBL/GenBank/DDBJ whole genome shotgun (WGS) entry which is preliminary data.</text>
</comment>
<dbReference type="EMBL" id="JAUSQZ010000001">
    <property type="protein sequence ID" value="MDP9830592.1"/>
    <property type="molecule type" value="Genomic_DNA"/>
</dbReference>
<accession>A0ABT9PD15</accession>
<name>A0ABT9PD15_9ACTN</name>
<dbReference type="RefSeq" id="WP_307249658.1">
    <property type="nucleotide sequence ID" value="NZ_JAUSQZ010000001.1"/>
</dbReference>
<sequence>MSAIQKEAPPVATASRTSAKKPAEPERFALLGVWLVLIVAFCLIVPETFPTTGNLSNMLGSQVVLLILALALLIPLRAGDYDLSVASTLNLSTVVVAVLNVNQGWGIWPSVLVAILASLLVGVVNGFIITKFAIDPFIVTLGIGTVVQGLIYYLSNSSTISGVDRVLTDVVLTQPFLGIPIGFYYAIALCAVVWYVFDHTAFGQRLLFVGQSRDVARLNGVNVSGLRWTSMITSAGLAGVAGVVYAGTTASADPVSGQAFLLPAFAACFLGSTVLRIGRFNPVGTLIAVYFLVTGITGLQLMGAQQYVQQLFYGGALVIAVILSKLVRSRGERKRRAQIQPS</sequence>
<organism evidence="9 10">
    <name type="scientific">Kineosporia succinea</name>
    <dbReference type="NCBI Taxonomy" id="84632"/>
    <lineage>
        <taxon>Bacteria</taxon>
        <taxon>Bacillati</taxon>
        <taxon>Actinomycetota</taxon>
        <taxon>Actinomycetes</taxon>
        <taxon>Kineosporiales</taxon>
        <taxon>Kineosporiaceae</taxon>
        <taxon>Kineosporia</taxon>
    </lineage>
</organism>
<evidence type="ECO:0000256" key="5">
    <source>
        <dbReference type="ARBA" id="ARBA00022692"/>
    </source>
</evidence>
<evidence type="ECO:0000256" key="8">
    <source>
        <dbReference type="SAM" id="Phobius"/>
    </source>
</evidence>
<feature type="transmembrane region" description="Helical" evidence="8">
    <location>
        <begin position="175"/>
        <end position="197"/>
    </location>
</feature>
<proteinExistence type="predicted"/>
<keyword evidence="7 8" id="KW-0472">Membrane</keyword>
<feature type="transmembrane region" description="Helical" evidence="8">
    <location>
        <begin position="28"/>
        <end position="46"/>
    </location>
</feature>
<feature type="transmembrane region" description="Helical" evidence="8">
    <location>
        <begin position="259"/>
        <end position="278"/>
    </location>
</feature>
<evidence type="ECO:0000256" key="4">
    <source>
        <dbReference type="ARBA" id="ARBA00022519"/>
    </source>
</evidence>
<feature type="transmembrane region" description="Helical" evidence="8">
    <location>
        <begin position="58"/>
        <end position="76"/>
    </location>
</feature>
<feature type="transmembrane region" description="Helical" evidence="8">
    <location>
        <begin position="310"/>
        <end position="327"/>
    </location>
</feature>
<feature type="transmembrane region" description="Helical" evidence="8">
    <location>
        <begin position="137"/>
        <end position="155"/>
    </location>
</feature>
<dbReference type="Pfam" id="PF02653">
    <property type="entry name" value="BPD_transp_2"/>
    <property type="match status" value="1"/>
</dbReference>
<evidence type="ECO:0000256" key="1">
    <source>
        <dbReference type="ARBA" id="ARBA00004651"/>
    </source>
</evidence>
<evidence type="ECO:0000256" key="3">
    <source>
        <dbReference type="ARBA" id="ARBA00022475"/>
    </source>
</evidence>